<dbReference type="Pfam" id="PF01535">
    <property type="entry name" value="PPR"/>
    <property type="match status" value="9"/>
</dbReference>
<proteinExistence type="inferred from homology"/>
<dbReference type="GO" id="GO:0003723">
    <property type="term" value="F:RNA binding"/>
    <property type="evidence" value="ECO:0007669"/>
    <property type="project" value="InterPro"/>
</dbReference>
<dbReference type="GO" id="GO:0009451">
    <property type="term" value="P:RNA modification"/>
    <property type="evidence" value="ECO:0007669"/>
    <property type="project" value="InterPro"/>
</dbReference>
<gene>
    <name evidence="4" type="ORF">SAY86_008453</name>
</gene>
<organism evidence="4 5">
    <name type="scientific">Trapa natans</name>
    <name type="common">Water chestnut</name>
    <dbReference type="NCBI Taxonomy" id="22666"/>
    <lineage>
        <taxon>Eukaryota</taxon>
        <taxon>Viridiplantae</taxon>
        <taxon>Streptophyta</taxon>
        <taxon>Embryophyta</taxon>
        <taxon>Tracheophyta</taxon>
        <taxon>Spermatophyta</taxon>
        <taxon>Magnoliopsida</taxon>
        <taxon>eudicotyledons</taxon>
        <taxon>Gunneridae</taxon>
        <taxon>Pentapetalae</taxon>
        <taxon>rosids</taxon>
        <taxon>malvids</taxon>
        <taxon>Myrtales</taxon>
        <taxon>Lythraceae</taxon>
        <taxon>Trapa</taxon>
    </lineage>
</organism>
<dbReference type="PROSITE" id="PS51375">
    <property type="entry name" value="PPR"/>
    <property type="match status" value="6"/>
</dbReference>
<sequence>MSRGLLHARATARSYALLYSLTLSRSTSTCCLTGDRGISLLSSQPDLLPLCSNPYSLPGTKRSHALAIVSGLLPRSVSLSAALILSYAANGHLQSSRILFQQTTLFCHTAFLWNTLVRAQSICGIHDGFQTYNSLVRSGIRPDDHTFPFVLKACADHLEVEKGMEVHGVVFKLGYNDDVYVGNTLMQFYGNCRDLRSAGHVFDEMPERDAISWNTAIGISSNNGLYHDAISLFGDMVSDTGLSPNLVSVISVLPVCAGLKDETVTKEIHAHMVKRGLGIPVTAGNALIDAYGKCGSMKASKQVFDEMIEKNEVSWNAIITSLAYWEFYTDALSCFCLMVSEGLTPNTVTISSMLPVLVGLRTFSLAKELHGYSIRMGMESDIFISNSLIDMYAKSGCPTKAASIFHQMNCRNLVSWNAMVANFAQNMFELQALDLIRQMQDHGETLNPVTFTNLLPACSRIGSLQFGKEIHARVIRMELVFDLFVSNALMDMYAKCGSLKYAESVFRTSLQKDEVSYNSLIIGFSRTSACMESLVLFREMWLMGMQHDVVSCMGVISACANLAALKQGKEIHGLIVRKLFQGHLFVANSLLDLYIKCGQIDIAKKVFDRILNKDVASWNIIILGYGMIGKVDIAISLFEAMKCDGVDYDSVSYIAILSACSHGGLFERGRKYFDEMLKQNIKPTAMHYACMVDLLGRAGLMGEAVKLVKDIPIEPDSNVWGALLGACRLHGDIEVGCWAADNLLKLKPEHCGYYVLLSNIYAEAGRWDDADRVRELMKCRKVKKDPGFSWVQICERVHAFVVGEKLEDLEKIYCSEGYG</sequence>
<comment type="similarity">
    <text evidence="2">Belongs to the PPR family. PCMP-E subfamily.</text>
</comment>
<feature type="repeat" description="PPR" evidence="3">
    <location>
        <begin position="614"/>
        <end position="648"/>
    </location>
</feature>
<dbReference type="FunFam" id="1.25.40.10:FF:000344">
    <property type="entry name" value="Pentatricopeptide repeat-containing protein"/>
    <property type="match status" value="1"/>
</dbReference>
<evidence type="ECO:0008006" key="6">
    <source>
        <dbReference type="Google" id="ProtNLM"/>
    </source>
</evidence>
<evidence type="ECO:0000256" key="3">
    <source>
        <dbReference type="PROSITE-ProRule" id="PRU00708"/>
    </source>
</evidence>
<dbReference type="FunFam" id="1.25.40.10:FF:000361">
    <property type="entry name" value="Pentatricopeptide repeat-containing protein chloroplastic"/>
    <property type="match status" value="1"/>
</dbReference>
<dbReference type="PANTHER" id="PTHR47926:SF427">
    <property type="entry name" value="TETRATRICOPEPTIDE-LIKE HELICAL DOMAIN SUPERFAMILY"/>
    <property type="match status" value="1"/>
</dbReference>
<dbReference type="Proteomes" id="UP001346149">
    <property type="component" value="Unassembled WGS sequence"/>
</dbReference>
<dbReference type="InterPro" id="IPR002885">
    <property type="entry name" value="PPR_rpt"/>
</dbReference>
<dbReference type="InterPro" id="IPR046848">
    <property type="entry name" value="E_motif"/>
</dbReference>
<comment type="caution">
    <text evidence="4">The sequence shown here is derived from an EMBL/GenBank/DDBJ whole genome shotgun (WGS) entry which is preliminary data.</text>
</comment>
<reference evidence="4 5" key="1">
    <citation type="journal article" date="2023" name="Hortic Res">
        <title>Pangenome of water caltrop reveals structural variations and asymmetric subgenome divergence after allopolyploidization.</title>
        <authorList>
            <person name="Zhang X."/>
            <person name="Chen Y."/>
            <person name="Wang L."/>
            <person name="Yuan Y."/>
            <person name="Fang M."/>
            <person name="Shi L."/>
            <person name="Lu R."/>
            <person name="Comes H.P."/>
            <person name="Ma Y."/>
            <person name="Chen Y."/>
            <person name="Huang G."/>
            <person name="Zhou Y."/>
            <person name="Zheng Z."/>
            <person name="Qiu Y."/>
        </authorList>
    </citation>
    <scope>NUCLEOTIDE SEQUENCE [LARGE SCALE GENOMIC DNA]</scope>
    <source>
        <strain evidence="4">F231</strain>
    </source>
</reference>
<dbReference type="FunFam" id="1.25.40.10:FF:000381">
    <property type="entry name" value="Pentatricopeptide repeat-containing protein"/>
    <property type="match status" value="1"/>
</dbReference>
<feature type="repeat" description="PPR" evidence="3">
    <location>
        <begin position="649"/>
        <end position="683"/>
    </location>
</feature>
<dbReference type="InterPro" id="IPR011990">
    <property type="entry name" value="TPR-like_helical_dom_sf"/>
</dbReference>
<dbReference type="FunFam" id="1.25.40.10:FF:000073">
    <property type="entry name" value="Pentatricopeptide repeat-containing protein chloroplastic"/>
    <property type="match status" value="1"/>
</dbReference>
<dbReference type="InterPro" id="IPR046960">
    <property type="entry name" value="PPR_At4g14850-like_plant"/>
</dbReference>
<dbReference type="EMBL" id="JAXQNO010000024">
    <property type="protein sequence ID" value="KAK4762685.1"/>
    <property type="molecule type" value="Genomic_DNA"/>
</dbReference>
<keyword evidence="1" id="KW-0677">Repeat</keyword>
<dbReference type="Gene3D" id="1.25.40.10">
    <property type="entry name" value="Tetratricopeptide repeat domain"/>
    <property type="match status" value="7"/>
</dbReference>
<dbReference type="SUPFAM" id="SSF48452">
    <property type="entry name" value="TPR-like"/>
    <property type="match status" value="1"/>
</dbReference>
<dbReference type="NCBIfam" id="TIGR00756">
    <property type="entry name" value="PPR"/>
    <property type="match status" value="5"/>
</dbReference>
<evidence type="ECO:0000313" key="5">
    <source>
        <dbReference type="Proteomes" id="UP001346149"/>
    </source>
</evidence>
<feature type="repeat" description="PPR" evidence="3">
    <location>
        <begin position="381"/>
        <end position="415"/>
    </location>
</feature>
<keyword evidence="5" id="KW-1185">Reference proteome</keyword>
<dbReference type="FunFam" id="1.25.40.10:FF:000144">
    <property type="entry name" value="Pentatricopeptide repeat-containing protein, mitochondrial"/>
    <property type="match status" value="1"/>
</dbReference>
<dbReference type="PANTHER" id="PTHR47926">
    <property type="entry name" value="PENTATRICOPEPTIDE REPEAT-CONTAINING PROTEIN"/>
    <property type="match status" value="1"/>
</dbReference>
<dbReference type="Pfam" id="PF13041">
    <property type="entry name" value="PPR_2"/>
    <property type="match status" value="1"/>
</dbReference>
<dbReference type="Pfam" id="PF20431">
    <property type="entry name" value="E_motif"/>
    <property type="match status" value="1"/>
</dbReference>
<evidence type="ECO:0000313" key="4">
    <source>
        <dbReference type="EMBL" id="KAK4762685.1"/>
    </source>
</evidence>
<evidence type="ECO:0000256" key="1">
    <source>
        <dbReference type="ARBA" id="ARBA00022737"/>
    </source>
</evidence>
<dbReference type="AlphaFoldDB" id="A0AAN7KH77"/>
<feature type="repeat" description="PPR" evidence="3">
    <location>
        <begin position="311"/>
        <end position="345"/>
    </location>
</feature>
<dbReference type="FunFam" id="1.25.40.10:FF:000280">
    <property type="entry name" value="Pentatricopeptide repeat-containing protein"/>
    <property type="match status" value="1"/>
</dbReference>
<name>A0AAN7KH77_TRANT</name>
<accession>A0AAN7KH77</accession>
<evidence type="ECO:0000256" key="2">
    <source>
        <dbReference type="ARBA" id="ARBA00061659"/>
    </source>
</evidence>
<feature type="repeat" description="PPR" evidence="3">
    <location>
        <begin position="513"/>
        <end position="547"/>
    </location>
</feature>
<protein>
    <recommendedName>
        <fullName evidence="6">Pentatricopeptide repeat-containing protein</fullName>
    </recommendedName>
</protein>
<feature type="repeat" description="PPR" evidence="3">
    <location>
        <begin position="209"/>
        <end position="244"/>
    </location>
</feature>